<dbReference type="Gramene" id="novel_model_7020_5bd9a17a">
    <property type="protein sequence ID" value="cds.novel_model_7020_5bd9a17a"/>
    <property type="gene ID" value="novel_gene_3696_5bd9a17a"/>
</dbReference>
<accession>A0A803RA42</accession>
<dbReference type="AlphaFoldDB" id="A0A803RA42"/>
<accession>A0A803RAE8</accession>
<reference evidence="1" key="2">
    <citation type="submission" date="2021-03" db="UniProtKB">
        <authorList>
            <consortium name="EnsemblPlants"/>
        </authorList>
    </citation>
    <scope>IDENTIFICATION</scope>
</reference>
<dbReference type="Gramene" id="novel_model_6921_5bd9a17a">
    <property type="protein sequence ID" value="cds.novel_model_6921_5bd9a17a"/>
    <property type="gene ID" value="novel_gene_3653_5bd9a17a"/>
</dbReference>
<keyword evidence="2" id="KW-1185">Reference proteome</keyword>
<evidence type="ECO:0000313" key="2">
    <source>
        <dbReference type="Proteomes" id="UP000596661"/>
    </source>
</evidence>
<proteinExistence type="predicted"/>
<dbReference type="EnsemblPlants" id="novel_model_6921_5bd9a17a">
    <property type="protein sequence ID" value="cds.novel_model_6921_5bd9a17a"/>
    <property type="gene ID" value="novel_gene_3653_5bd9a17a"/>
</dbReference>
<dbReference type="EnsemblPlants" id="novel_model_7020_5bd9a17a">
    <property type="protein sequence ID" value="cds.novel_model_7020_5bd9a17a"/>
    <property type="gene ID" value="novel_gene_3696_5bd9a17a"/>
</dbReference>
<evidence type="ECO:0000313" key="1">
    <source>
        <dbReference type="EnsemblPlants" id="cds.novel_model_6921_5bd9a17a"/>
    </source>
</evidence>
<organism evidence="1 2">
    <name type="scientific">Cannabis sativa</name>
    <name type="common">Hemp</name>
    <name type="synonym">Marijuana</name>
    <dbReference type="NCBI Taxonomy" id="3483"/>
    <lineage>
        <taxon>Eukaryota</taxon>
        <taxon>Viridiplantae</taxon>
        <taxon>Streptophyta</taxon>
        <taxon>Embryophyta</taxon>
        <taxon>Tracheophyta</taxon>
        <taxon>Spermatophyta</taxon>
        <taxon>Magnoliopsida</taxon>
        <taxon>eudicotyledons</taxon>
        <taxon>Gunneridae</taxon>
        <taxon>Pentapetalae</taxon>
        <taxon>rosids</taxon>
        <taxon>fabids</taxon>
        <taxon>Rosales</taxon>
        <taxon>Cannabaceae</taxon>
        <taxon>Cannabis</taxon>
    </lineage>
</organism>
<name>A0A803RA42_CANSA</name>
<dbReference type="Proteomes" id="UP000596661">
    <property type="component" value="Unassembled WGS sequence"/>
</dbReference>
<sequence length="74" mass="8432">MFFSLVSSEESLPCPCRLRPQIAKTYTTTMITRGSWFPLFLSHFFPLTQSTRAPMLAPVEINLPFRDEADHPAS</sequence>
<reference evidence="2" key="1">
    <citation type="submission" date="2018-11" db="EMBL/GenBank/DDBJ databases">
        <authorList>
            <person name="Grassa J C."/>
        </authorList>
    </citation>
    <scope>NUCLEOTIDE SEQUENCE [LARGE SCALE GENOMIC DNA]</scope>
</reference>
<protein>
    <submittedName>
        <fullName evidence="1">Uncharacterized protein</fullName>
    </submittedName>
</protein>